<gene>
    <name evidence="2" type="ORF">J5Y10_17440</name>
</gene>
<organism evidence="2 3">
    <name type="scientific">Roseomonas indoligenes</name>
    <dbReference type="NCBI Taxonomy" id="2820811"/>
    <lineage>
        <taxon>Bacteria</taxon>
        <taxon>Pseudomonadati</taxon>
        <taxon>Pseudomonadota</taxon>
        <taxon>Alphaproteobacteria</taxon>
        <taxon>Acetobacterales</taxon>
        <taxon>Roseomonadaceae</taxon>
        <taxon>Roseomonas</taxon>
    </lineage>
</organism>
<dbReference type="Proteomes" id="UP000677537">
    <property type="component" value="Unassembled WGS sequence"/>
</dbReference>
<sequence length="261" mass="27840">MTVLKAALLLFVLFYIVPLGISAALYKARSAGTDWRAADRSSAGLLPPASRNPGAVVRVYAAPTVRWRGIFAVHCWIVFKPEGAASYTRYDYTAWGDPIRMNGFAPDGRWFGQVPETVFAADGPSAAAMIPPIQKAVAEYAWSNQGDYRAWPGPNSNTFVAAIMEAVPAIGLTLPPNALGKDYPHDGRWLRPTPSRTGFRLSLGGYAGLTLAWVEGIEVNILGAVAGLDLRRPAIKLPGLGRIGMRGPEGTGNPPLPAEAG</sequence>
<comment type="caution">
    <text evidence="2">The sequence shown here is derived from an EMBL/GenBank/DDBJ whole genome shotgun (WGS) entry which is preliminary data.</text>
</comment>
<evidence type="ECO:0000313" key="3">
    <source>
        <dbReference type="Proteomes" id="UP000677537"/>
    </source>
</evidence>
<keyword evidence="3" id="KW-1185">Reference proteome</keyword>
<name>A0A940MYM9_9PROT</name>
<dbReference type="EMBL" id="JAGIZA010000011">
    <property type="protein sequence ID" value="MBP0494571.1"/>
    <property type="molecule type" value="Genomic_DNA"/>
</dbReference>
<proteinExistence type="predicted"/>
<protein>
    <submittedName>
        <fullName evidence="2">DUF3750 domain-containing protein</fullName>
    </submittedName>
</protein>
<evidence type="ECO:0000313" key="2">
    <source>
        <dbReference type="EMBL" id="MBP0494571.1"/>
    </source>
</evidence>
<feature type="compositionally biased region" description="Gly residues" evidence="1">
    <location>
        <begin position="241"/>
        <end position="250"/>
    </location>
</feature>
<reference evidence="2" key="1">
    <citation type="submission" date="2021-03" db="EMBL/GenBank/DDBJ databases">
        <authorList>
            <person name="So Y."/>
        </authorList>
    </citation>
    <scope>NUCLEOTIDE SEQUENCE</scope>
    <source>
        <strain evidence="2">SG15</strain>
    </source>
</reference>
<evidence type="ECO:0000256" key="1">
    <source>
        <dbReference type="SAM" id="MobiDB-lite"/>
    </source>
</evidence>
<dbReference type="AlphaFoldDB" id="A0A940MYM9"/>
<dbReference type="Pfam" id="PF12570">
    <property type="entry name" value="DUF3750"/>
    <property type="match status" value="1"/>
</dbReference>
<feature type="region of interest" description="Disordered" evidence="1">
    <location>
        <begin position="241"/>
        <end position="261"/>
    </location>
</feature>
<dbReference type="RefSeq" id="WP_209375323.1">
    <property type="nucleotide sequence ID" value="NZ_JAGIZA010000011.1"/>
</dbReference>
<accession>A0A940MYM9</accession>
<dbReference type="InterPro" id="IPR022224">
    <property type="entry name" value="DUF3750"/>
</dbReference>